<reference evidence="1 2" key="1">
    <citation type="submission" date="2009-07" db="EMBL/GenBank/DDBJ databases">
        <authorList>
            <person name="Madupu R."/>
            <person name="Sebastian Y."/>
            <person name="Durkin A.S."/>
            <person name="Torralba M."/>
            <person name="Methe B."/>
            <person name="Sutton G.G."/>
            <person name="Strausberg R.L."/>
            <person name="Nelson K.E."/>
        </authorList>
    </citation>
    <scope>NUCLEOTIDE SEQUENCE [LARGE SCALE GENOMIC DNA]</scope>
    <source>
        <strain evidence="1 2">RM3268</strain>
    </source>
</reference>
<proteinExistence type="predicted"/>
<dbReference type="AlphaFoldDB" id="C8PHX2"/>
<dbReference type="RefSeq" id="WP_005871334.1">
    <property type="nucleotide sequence ID" value="NZ_ACYG01000024.1"/>
</dbReference>
<name>C8PHX2_9BACT</name>
<organism evidence="1 2">
    <name type="scientific">Campylobacter gracilis RM3268</name>
    <dbReference type="NCBI Taxonomy" id="553220"/>
    <lineage>
        <taxon>Bacteria</taxon>
        <taxon>Pseudomonadati</taxon>
        <taxon>Campylobacterota</taxon>
        <taxon>Epsilonproteobacteria</taxon>
        <taxon>Campylobacterales</taxon>
        <taxon>Campylobacteraceae</taxon>
        <taxon>Campylobacter</taxon>
    </lineage>
</organism>
<comment type="caution">
    <text evidence="1">The sequence shown here is derived from an EMBL/GenBank/DDBJ whole genome shotgun (WGS) entry which is preliminary data.</text>
</comment>
<keyword evidence="2" id="KW-1185">Reference proteome</keyword>
<evidence type="ECO:0000313" key="1">
    <source>
        <dbReference type="EMBL" id="EEV17736.1"/>
    </source>
</evidence>
<sequence length="341" mass="38306">MRFLIILVLAFAAFSQESNMQKWAKEITADAQIPQDKFLAFYLNKDEPKKVVFSENVDRISVNYEGNSFHEIPSPNLMAYWVGEFNFDADVEKMVLGDYGWSTLVIAVDGTDVLGGTSSNQKRPLTYKFSKGKHKIEAWFLNDAHSSELFVDFKDVEPFYRQKDAVAKIPADKDYDLWLGAIYESAQMNNRVKLNLAKSAKPIVLLLSSYRAVEWEISNPQNNEILAVLIYNPISSVRGVSGALYVEDYRYTEAADGLKCECISGNVFHCDGSEIYDMNGRVNGIFGRGLGAFAGKHAVNSLDLPGLVITPKILDESKARLLSVEADRKKCESTQMDDVFR</sequence>
<dbReference type="eggNOG" id="ENOG5032RXI">
    <property type="taxonomic scope" value="Bacteria"/>
</dbReference>
<accession>C8PHX2</accession>
<dbReference type="STRING" id="824.CGRAC_1789"/>
<gene>
    <name evidence="1" type="ORF">CAMGR0001_0568</name>
</gene>
<dbReference type="EMBL" id="ACYG01000024">
    <property type="protein sequence ID" value="EEV17736.1"/>
    <property type="molecule type" value="Genomic_DNA"/>
</dbReference>
<protein>
    <submittedName>
        <fullName evidence="1">Uncharacterized protein</fullName>
    </submittedName>
</protein>
<evidence type="ECO:0000313" key="2">
    <source>
        <dbReference type="Proteomes" id="UP000005709"/>
    </source>
</evidence>
<dbReference type="Proteomes" id="UP000005709">
    <property type="component" value="Unassembled WGS sequence"/>
</dbReference>
<dbReference type="OrthoDB" id="113323at2"/>